<dbReference type="Gene3D" id="3.40.50.720">
    <property type="entry name" value="NAD(P)-binding Rossmann-like Domain"/>
    <property type="match status" value="1"/>
</dbReference>
<dbReference type="HOGENOM" id="CLU_010194_38_2_1"/>
<dbReference type="AlphaFoldDB" id="M2WL75"/>
<proteinExistence type="predicted"/>
<dbReference type="OMA" id="ININARW"/>
<dbReference type="STRING" id="675120.M2WL75"/>
<evidence type="ECO:0000313" key="6">
    <source>
        <dbReference type="Proteomes" id="UP000016933"/>
    </source>
</evidence>
<dbReference type="PRINTS" id="PR00081">
    <property type="entry name" value="GDHRDH"/>
</dbReference>
<protein>
    <recommendedName>
        <fullName evidence="7">NAD(P)-binding protein</fullName>
    </recommendedName>
</protein>
<sequence length="317" mass="34742">MEAMPFTLIHHIATFLGTITLCRLLFTLAVRLYIYTKRSRLDIYRHCASGSWALVTGGTDGIGLGFTDAFLACGFNVLVHGRNPEKLERLRSDLQLRYPGLSIETVVADASTPDEAFQAVAKKAADLPGRLTVLVNNVGGQSTKPQHTNLWNMPHAAIESDMNINARFPTHLTRALMPLLRRNGPSLIANCGSVGGLFGIPYLAVYTATKAYIHTFTSAIKNEFIAERVANVDIIGFTIGNVISATNKPDASSFFTLSSKACAEGCIAQIGRGKLMAYPSWKHEAQAALIDSMPEFLWRRAVVAEMKKRVEVEKTQQ</sequence>
<feature type="transmembrane region" description="Helical" evidence="4">
    <location>
        <begin position="12"/>
        <end position="34"/>
    </location>
</feature>
<dbReference type="InterPro" id="IPR002347">
    <property type="entry name" value="SDR_fam"/>
</dbReference>
<dbReference type="OrthoDB" id="47007at2759"/>
<name>M2WL75_DOTSN</name>
<reference evidence="6" key="1">
    <citation type="journal article" date="2012" name="PLoS Genet.">
        <title>The genomes of the fungal plant pathogens Cladosporium fulvum and Dothistroma septosporum reveal adaptation to different hosts and lifestyles but also signatures of common ancestry.</title>
        <authorList>
            <person name="de Wit P.J.G.M."/>
            <person name="van der Burgt A."/>
            <person name="Oekmen B."/>
            <person name="Stergiopoulos I."/>
            <person name="Abd-Elsalam K.A."/>
            <person name="Aerts A.L."/>
            <person name="Bahkali A.H."/>
            <person name="Beenen H.G."/>
            <person name="Chettri P."/>
            <person name="Cox M.P."/>
            <person name="Datema E."/>
            <person name="de Vries R.P."/>
            <person name="Dhillon B."/>
            <person name="Ganley A.R."/>
            <person name="Griffiths S.A."/>
            <person name="Guo Y."/>
            <person name="Hamelin R.C."/>
            <person name="Henrissat B."/>
            <person name="Kabir M.S."/>
            <person name="Jashni M.K."/>
            <person name="Kema G."/>
            <person name="Klaubauf S."/>
            <person name="Lapidus A."/>
            <person name="Levasseur A."/>
            <person name="Lindquist E."/>
            <person name="Mehrabi R."/>
            <person name="Ohm R.A."/>
            <person name="Owen T.J."/>
            <person name="Salamov A."/>
            <person name="Schwelm A."/>
            <person name="Schijlen E."/>
            <person name="Sun H."/>
            <person name="van den Burg H.A."/>
            <person name="van Ham R.C.H.J."/>
            <person name="Zhang S."/>
            <person name="Goodwin S.B."/>
            <person name="Grigoriev I.V."/>
            <person name="Collemare J."/>
            <person name="Bradshaw R.E."/>
        </authorList>
    </citation>
    <scope>NUCLEOTIDE SEQUENCE [LARGE SCALE GENOMIC DNA]</scope>
    <source>
        <strain evidence="6">NZE10 / CBS 128990</strain>
    </source>
</reference>
<evidence type="ECO:0000256" key="4">
    <source>
        <dbReference type="SAM" id="Phobius"/>
    </source>
</evidence>
<evidence type="ECO:0000256" key="1">
    <source>
        <dbReference type="ARBA" id="ARBA00004685"/>
    </source>
</evidence>
<dbReference type="SUPFAM" id="SSF51735">
    <property type="entry name" value="NAD(P)-binding Rossmann-fold domains"/>
    <property type="match status" value="1"/>
</dbReference>
<dbReference type="InterPro" id="IPR036291">
    <property type="entry name" value="NAD(P)-bd_dom_sf"/>
</dbReference>
<keyword evidence="6" id="KW-1185">Reference proteome</keyword>
<comment type="pathway">
    <text evidence="1">Mycotoxin biosynthesis.</text>
</comment>
<dbReference type="GO" id="GO:0005783">
    <property type="term" value="C:endoplasmic reticulum"/>
    <property type="evidence" value="ECO:0007669"/>
    <property type="project" value="TreeGrafter"/>
</dbReference>
<evidence type="ECO:0000313" key="5">
    <source>
        <dbReference type="EMBL" id="EME39723.1"/>
    </source>
</evidence>
<accession>M2WL75</accession>
<keyword evidence="3" id="KW-0560">Oxidoreductase</keyword>
<reference evidence="5 6" key="2">
    <citation type="journal article" date="2012" name="PLoS Pathog.">
        <title>Diverse lifestyles and strategies of plant pathogenesis encoded in the genomes of eighteen Dothideomycetes fungi.</title>
        <authorList>
            <person name="Ohm R.A."/>
            <person name="Feau N."/>
            <person name="Henrissat B."/>
            <person name="Schoch C.L."/>
            <person name="Horwitz B.A."/>
            <person name="Barry K.W."/>
            <person name="Condon B.J."/>
            <person name="Copeland A.C."/>
            <person name="Dhillon B."/>
            <person name="Glaser F."/>
            <person name="Hesse C.N."/>
            <person name="Kosti I."/>
            <person name="LaButti K."/>
            <person name="Lindquist E.A."/>
            <person name="Lucas S."/>
            <person name="Salamov A.A."/>
            <person name="Bradshaw R.E."/>
            <person name="Ciuffetti L."/>
            <person name="Hamelin R.C."/>
            <person name="Kema G.H.J."/>
            <person name="Lawrence C."/>
            <person name="Scott J.A."/>
            <person name="Spatafora J.W."/>
            <person name="Turgeon B.G."/>
            <person name="de Wit P.J.G.M."/>
            <person name="Zhong S."/>
            <person name="Goodwin S.B."/>
            <person name="Grigoriev I.V."/>
        </authorList>
    </citation>
    <scope>NUCLEOTIDE SEQUENCE [LARGE SCALE GENOMIC DNA]</scope>
    <source>
        <strain evidence="6">NZE10 / CBS 128990</strain>
    </source>
</reference>
<dbReference type="EMBL" id="KB446545">
    <property type="protein sequence ID" value="EME39723.1"/>
    <property type="molecule type" value="Genomic_DNA"/>
</dbReference>
<gene>
    <name evidence="5" type="ORF">DOTSEDRAFT_180431</name>
</gene>
<dbReference type="Pfam" id="PF00106">
    <property type="entry name" value="adh_short"/>
    <property type="match status" value="1"/>
</dbReference>
<keyword evidence="4" id="KW-1133">Transmembrane helix</keyword>
<evidence type="ECO:0008006" key="7">
    <source>
        <dbReference type="Google" id="ProtNLM"/>
    </source>
</evidence>
<dbReference type="PANTHER" id="PTHR43086">
    <property type="entry name" value="VERY-LONG-CHAIN 3-OXOOACYL-COA REDUCTASE"/>
    <property type="match status" value="1"/>
</dbReference>
<evidence type="ECO:0000256" key="3">
    <source>
        <dbReference type="ARBA" id="ARBA00023002"/>
    </source>
</evidence>
<organism evidence="5 6">
    <name type="scientific">Dothistroma septosporum (strain NZE10 / CBS 128990)</name>
    <name type="common">Red band needle blight fungus</name>
    <name type="synonym">Mycosphaerella pini</name>
    <dbReference type="NCBI Taxonomy" id="675120"/>
    <lineage>
        <taxon>Eukaryota</taxon>
        <taxon>Fungi</taxon>
        <taxon>Dikarya</taxon>
        <taxon>Ascomycota</taxon>
        <taxon>Pezizomycotina</taxon>
        <taxon>Dothideomycetes</taxon>
        <taxon>Dothideomycetidae</taxon>
        <taxon>Mycosphaerellales</taxon>
        <taxon>Mycosphaerellaceae</taxon>
        <taxon>Dothistroma</taxon>
    </lineage>
</organism>
<dbReference type="PANTHER" id="PTHR43086:SF2">
    <property type="entry name" value="HYDROXYSTEROID DEHYDROGENASE-LIKE PROTEIN 1"/>
    <property type="match status" value="1"/>
</dbReference>
<keyword evidence="4" id="KW-0472">Membrane</keyword>
<evidence type="ECO:0000256" key="2">
    <source>
        <dbReference type="ARBA" id="ARBA00022857"/>
    </source>
</evidence>
<dbReference type="GO" id="GO:0030497">
    <property type="term" value="P:fatty acid elongation"/>
    <property type="evidence" value="ECO:0007669"/>
    <property type="project" value="TreeGrafter"/>
</dbReference>
<keyword evidence="4" id="KW-0812">Transmembrane</keyword>
<keyword evidence="2" id="KW-0521">NADP</keyword>
<dbReference type="Proteomes" id="UP000016933">
    <property type="component" value="Unassembled WGS sequence"/>
</dbReference>
<dbReference type="eggNOG" id="KOG1014">
    <property type="taxonomic scope" value="Eukaryota"/>
</dbReference>
<dbReference type="GO" id="GO:0016491">
    <property type="term" value="F:oxidoreductase activity"/>
    <property type="evidence" value="ECO:0007669"/>
    <property type="project" value="UniProtKB-KW"/>
</dbReference>